<dbReference type="Pfam" id="PF23598">
    <property type="entry name" value="LRR_14"/>
    <property type="match status" value="1"/>
</dbReference>
<evidence type="ECO:0000313" key="4">
    <source>
        <dbReference type="EMBL" id="CAH1435356.1"/>
    </source>
</evidence>
<dbReference type="PROSITE" id="PS50104">
    <property type="entry name" value="TIR"/>
    <property type="match status" value="1"/>
</dbReference>
<keyword evidence="5" id="KW-1185">Reference proteome</keyword>
<proteinExistence type="predicted"/>
<name>A0AAU9NAP1_9ASTR</name>
<protein>
    <recommendedName>
        <fullName evidence="3">TIR domain-containing protein</fullName>
    </recommendedName>
</protein>
<dbReference type="InterPro" id="IPR003591">
    <property type="entry name" value="Leu-rich_rpt_typical-subtyp"/>
</dbReference>
<dbReference type="GO" id="GO:0007165">
    <property type="term" value="P:signal transduction"/>
    <property type="evidence" value="ECO:0007669"/>
    <property type="project" value="InterPro"/>
</dbReference>
<dbReference type="SMART" id="SM00369">
    <property type="entry name" value="LRR_TYP"/>
    <property type="match status" value="4"/>
</dbReference>
<dbReference type="InterPro" id="IPR058192">
    <property type="entry name" value="WHD_ROQ1-like"/>
</dbReference>
<organism evidence="4 5">
    <name type="scientific">Lactuca virosa</name>
    <dbReference type="NCBI Taxonomy" id="75947"/>
    <lineage>
        <taxon>Eukaryota</taxon>
        <taxon>Viridiplantae</taxon>
        <taxon>Streptophyta</taxon>
        <taxon>Embryophyta</taxon>
        <taxon>Tracheophyta</taxon>
        <taxon>Spermatophyta</taxon>
        <taxon>Magnoliopsida</taxon>
        <taxon>eudicotyledons</taxon>
        <taxon>Gunneridae</taxon>
        <taxon>Pentapetalae</taxon>
        <taxon>asterids</taxon>
        <taxon>campanulids</taxon>
        <taxon>Asterales</taxon>
        <taxon>Asteraceae</taxon>
        <taxon>Cichorioideae</taxon>
        <taxon>Cichorieae</taxon>
        <taxon>Lactucinae</taxon>
        <taxon>Lactuca</taxon>
    </lineage>
</organism>
<sequence length="577" mass="65683">MECQKETEQIAYPVFYDVDPSEVRQQLDPVGEAFSRNNKGEVGKWREALKEAANLAGWDLRKTSDGHEAKVINKIVEKISLELRFLNLKVDEKLVGMESRIKDIVSSLEIGVEDVRMIALESCGFHARNGLRVLQQKSLITISPDQRLGMHDHIEEMGRNIVRRSHPDEPIRHSRLWIGEEIKDVLVDDLVTGAIRAIATNTSTWFDEEKLCSTILTNGFGNLKKLRFLHVVSGSSCSFEVGQNFPNALRFLSWHCYPHYCLPKTFQPNNLVALEMPNSRIKQLWHEGEGKVLKNLRFLDLSYSKLTTIDCGLLPNLETLKLEKCRHLVEPHTPIGCLRKLVLLNLNGCVGFKSLSFIKPLESLRVLDLSNLYLTKFPDILPEHSNYSLLAIYFSKNNIQELPSSIGSLQKLVYLDLKELPEDLGHLESLEWLNLGGTRVEHLPNSICMLKNLKTLLLTSCKVVMNLPEDIGLLESLEELSLAFCKIRDVPSSICKLTHLREFDLGFCDQLERLPEKLGDLKSLEELNVQACPFTKNHHRNCIPGLSVTRRPITFIHGLPTWMLCVYKGQHKVCLKL</sequence>
<keyword evidence="1" id="KW-0433">Leucine-rich repeat</keyword>
<dbReference type="PANTHER" id="PTHR11017">
    <property type="entry name" value="LEUCINE-RICH REPEAT-CONTAINING PROTEIN"/>
    <property type="match status" value="1"/>
</dbReference>
<dbReference type="PANTHER" id="PTHR11017:SF544">
    <property type="entry name" value="ADP-RIBOSYL CYCLASE_CYCLIC ADP-RIBOSE HYDROLASE"/>
    <property type="match status" value="1"/>
</dbReference>
<evidence type="ECO:0000256" key="2">
    <source>
        <dbReference type="ARBA" id="ARBA00022737"/>
    </source>
</evidence>
<dbReference type="Pfam" id="PF01582">
    <property type="entry name" value="TIR"/>
    <property type="match status" value="1"/>
</dbReference>
<evidence type="ECO:0000313" key="5">
    <source>
        <dbReference type="Proteomes" id="UP001157418"/>
    </source>
</evidence>
<dbReference type="Proteomes" id="UP001157418">
    <property type="component" value="Unassembled WGS sequence"/>
</dbReference>
<evidence type="ECO:0000256" key="1">
    <source>
        <dbReference type="ARBA" id="ARBA00022614"/>
    </source>
</evidence>
<dbReference type="AlphaFoldDB" id="A0AAU9NAP1"/>
<gene>
    <name evidence="4" type="ORF">LVIROSA_LOCUS21807</name>
</gene>
<dbReference type="SUPFAM" id="SSF52058">
    <property type="entry name" value="L domain-like"/>
    <property type="match status" value="1"/>
</dbReference>
<dbReference type="InterPro" id="IPR032675">
    <property type="entry name" value="LRR_dom_sf"/>
</dbReference>
<feature type="domain" description="TIR" evidence="3">
    <location>
        <begin position="1"/>
        <end position="83"/>
    </location>
</feature>
<dbReference type="InterPro" id="IPR055414">
    <property type="entry name" value="LRR_R13L4/SHOC2-like"/>
</dbReference>
<dbReference type="GO" id="GO:0006952">
    <property type="term" value="P:defense response"/>
    <property type="evidence" value="ECO:0007669"/>
    <property type="project" value="InterPro"/>
</dbReference>
<dbReference type="Gene3D" id="3.80.10.10">
    <property type="entry name" value="Ribonuclease Inhibitor"/>
    <property type="match status" value="2"/>
</dbReference>
<dbReference type="EMBL" id="CAKMRJ010004445">
    <property type="protein sequence ID" value="CAH1435356.1"/>
    <property type="molecule type" value="Genomic_DNA"/>
</dbReference>
<dbReference type="InterPro" id="IPR035897">
    <property type="entry name" value="Toll_tir_struct_dom_sf"/>
</dbReference>
<dbReference type="Gene3D" id="3.40.50.10140">
    <property type="entry name" value="Toll/interleukin-1 receptor homology (TIR) domain"/>
    <property type="match status" value="1"/>
</dbReference>
<comment type="caution">
    <text evidence="4">The sequence shown here is derived from an EMBL/GenBank/DDBJ whole genome shotgun (WGS) entry which is preliminary data.</text>
</comment>
<reference evidence="4 5" key="1">
    <citation type="submission" date="2022-01" db="EMBL/GenBank/DDBJ databases">
        <authorList>
            <person name="Xiong W."/>
            <person name="Schranz E."/>
        </authorList>
    </citation>
    <scope>NUCLEOTIDE SEQUENCE [LARGE SCALE GENOMIC DNA]</scope>
</reference>
<accession>A0AAU9NAP1</accession>
<evidence type="ECO:0000259" key="3">
    <source>
        <dbReference type="PROSITE" id="PS50104"/>
    </source>
</evidence>
<keyword evidence="2" id="KW-0677">Repeat</keyword>
<dbReference type="Pfam" id="PF23282">
    <property type="entry name" value="WHD_ROQ1"/>
    <property type="match status" value="1"/>
</dbReference>
<dbReference type="InterPro" id="IPR000157">
    <property type="entry name" value="TIR_dom"/>
</dbReference>
<dbReference type="InterPro" id="IPR044974">
    <property type="entry name" value="Disease_R_plants"/>
</dbReference>